<gene>
    <name evidence="2" type="ORF">EVAR_75158_1</name>
</gene>
<feature type="region of interest" description="Disordered" evidence="1">
    <location>
        <begin position="16"/>
        <end position="39"/>
    </location>
</feature>
<evidence type="ECO:0000313" key="2">
    <source>
        <dbReference type="EMBL" id="GBP19865.1"/>
    </source>
</evidence>
<comment type="caution">
    <text evidence="2">The sequence shown here is derived from an EMBL/GenBank/DDBJ whole genome shotgun (WGS) entry which is preliminary data.</text>
</comment>
<accession>A0A4C1U0K1</accession>
<evidence type="ECO:0000256" key="1">
    <source>
        <dbReference type="SAM" id="MobiDB-lite"/>
    </source>
</evidence>
<organism evidence="2 3">
    <name type="scientific">Eumeta variegata</name>
    <name type="common">Bagworm moth</name>
    <name type="synonym">Eumeta japonica</name>
    <dbReference type="NCBI Taxonomy" id="151549"/>
    <lineage>
        <taxon>Eukaryota</taxon>
        <taxon>Metazoa</taxon>
        <taxon>Ecdysozoa</taxon>
        <taxon>Arthropoda</taxon>
        <taxon>Hexapoda</taxon>
        <taxon>Insecta</taxon>
        <taxon>Pterygota</taxon>
        <taxon>Neoptera</taxon>
        <taxon>Endopterygota</taxon>
        <taxon>Lepidoptera</taxon>
        <taxon>Glossata</taxon>
        <taxon>Ditrysia</taxon>
        <taxon>Tineoidea</taxon>
        <taxon>Psychidae</taxon>
        <taxon>Oiketicinae</taxon>
        <taxon>Eumeta</taxon>
    </lineage>
</organism>
<name>A0A4C1U0K1_EUMVA</name>
<reference evidence="2 3" key="1">
    <citation type="journal article" date="2019" name="Commun. Biol.">
        <title>The bagworm genome reveals a unique fibroin gene that provides high tensile strength.</title>
        <authorList>
            <person name="Kono N."/>
            <person name="Nakamura H."/>
            <person name="Ohtoshi R."/>
            <person name="Tomita M."/>
            <person name="Numata K."/>
            <person name="Arakawa K."/>
        </authorList>
    </citation>
    <scope>NUCLEOTIDE SEQUENCE [LARGE SCALE GENOMIC DNA]</scope>
</reference>
<dbReference type="AlphaFoldDB" id="A0A4C1U0K1"/>
<keyword evidence="3" id="KW-1185">Reference proteome</keyword>
<dbReference type="Proteomes" id="UP000299102">
    <property type="component" value="Unassembled WGS sequence"/>
</dbReference>
<proteinExistence type="predicted"/>
<sequence>MNETGIDCKVFPHPFRGKDKHASHPKLAATMDSRNPKGVTSRVVGNGTQAFRTGNSHLRGLTVAITLLQPKIAGSGVTRSRLFNVAIMEELLS</sequence>
<protein>
    <submittedName>
        <fullName evidence="2">Uncharacterized protein</fullName>
    </submittedName>
</protein>
<evidence type="ECO:0000313" key="3">
    <source>
        <dbReference type="Proteomes" id="UP000299102"/>
    </source>
</evidence>
<dbReference type="EMBL" id="BGZK01000112">
    <property type="protein sequence ID" value="GBP19865.1"/>
    <property type="molecule type" value="Genomic_DNA"/>
</dbReference>